<dbReference type="RefSeq" id="WP_130541217.1">
    <property type="nucleotide sequence ID" value="NZ_CP042431.1"/>
</dbReference>
<name>A0A4Q7MPW8_9BACT</name>
<dbReference type="Gene3D" id="3.55.50.30">
    <property type="match status" value="1"/>
</dbReference>
<evidence type="ECO:0000313" key="5">
    <source>
        <dbReference type="Proteomes" id="UP000293874"/>
    </source>
</evidence>
<evidence type="ECO:0000259" key="3">
    <source>
        <dbReference type="Pfam" id="PF16344"/>
    </source>
</evidence>
<dbReference type="Pfam" id="PF16344">
    <property type="entry name" value="FecR_C"/>
    <property type="match status" value="1"/>
</dbReference>
<dbReference type="InterPro" id="IPR012373">
    <property type="entry name" value="Ferrdict_sens_TM"/>
</dbReference>
<feature type="domain" description="Protein FecR C-terminal" evidence="3">
    <location>
        <begin position="313"/>
        <end position="371"/>
    </location>
</feature>
<comment type="caution">
    <text evidence="4">The sequence shown here is derived from an EMBL/GenBank/DDBJ whole genome shotgun (WGS) entry which is preliminary data.</text>
</comment>
<dbReference type="EMBL" id="SGXA01000002">
    <property type="protein sequence ID" value="RZS70732.1"/>
    <property type="molecule type" value="Genomic_DNA"/>
</dbReference>
<feature type="transmembrane region" description="Helical" evidence="1">
    <location>
        <begin position="91"/>
        <end position="109"/>
    </location>
</feature>
<evidence type="ECO:0000259" key="2">
    <source>
        <dbReference type="Pfam" id="PF04773"/>
    </source>
</evidence>
<reference evidence="4 5" key="1">
    <citation type="submission" date="2019-02" db="EMBL/GenBank/DDBJ databases">
        <title>Genomic Encyclopedia of Type Strains, Phase IV (KMG-IV): sequencing the most valuable type-strain genomes for metagenomic binning, comparative biology and taxonomic classification.</title>
        <authorList>
            <person name="Goeker M."/>
        </authorList>
    </citation>
    <scope>NUCLEOTIDE SEQUENCE [LARGE SCALE GENOMIC DNA]</scope>
    <source>
        <strain evidence="4 5">DSM 18116</strain>
    </source>
</reference>
<evidence type="ECO:0000313" key="4">
    <source>
        <dbReference type="EMBL" id="RZS70732.1"/>
    </source>
</evidence>
<dbReference type="GO" id="GO:0016989">
    <property type="term" value="F:sigma factor antagonist activity"/>
    <property type="evidence" value="ECO:0007669"/>
    <property type="project" value="TreeGrafter"/>
</dbReference>
<dbReference type="Proteomes" id="UP000293874">
    <property type="component" value="Unassembled WGS sequence"/>
</dbReference>
<keyword evidence="5" id="KW-1185">Reference proteome</keyword>
<feature type="domain" description="FecR protein" evidence="2">
    <location>
        <begin position="178"/>
        <end position="270"/>
    </location>
</feature>
<dbReference type="AlphaFoldDB" id="A0A4Q7MPW8"/>
<dbReference type="PANTHER" id="PTHR30273">
    <property type="entry name" value="PERIPLASMIC SIGNAL SENSOR AND SIGMA FACTOR ACTIVATOR FECR-RELATED"/>
    <property type="match status" value="1"/>
</dbReference>
<keyword evidence="1" id="KW-0472">Membrane</keyword>
<dbReference type="Pfam" id="PF04773">
    <property type="entry name" value="FecR"/>
    <property type="match status" value="1"/>
</dbReference>
<dbReference type="Gene3D" id="2.60.120.1440">
    <property type="match status" value="1"/>
</dbReference>
<keyword evidence="1" id="KW-1133">Transmembrane helix</keyword>
<dbReference type="OrthoDB" id="643697at2"/>
<proteinExistence type="predicted"/>
<gene>
    <name evidence="4" type="ORF">EV199_2625</name>
</gene>
<sequence length="383" mass="42198">MLDKLTEEEIFLLLGKISGSLSPEEEIELTALFSRNPHANTAYEELKNEIPVKNTSEYFSNRHQNPTWKDLTEDLRKPLPGKLVPLYKRKWFAAAVISGLVIGAGLMFLPRSSSTKESATTVAGVSKPGIELTLADGRVIDLSKQQGAIDAGSAKLNNTDKSLNYSLSGAAEQGMSTLNIPVGADYKIKLADGTEVWLNSKTRLEFPLSFTGNTREIRINGEAYIKVAKDPAKPFIVHLPQSSVQVLGTAFNVNTYDGSIEKVALVEGSVSLKVPGAESRIVPGNQAIYTAGQPVSQEAFDPKYVLSWRNGLYYFNDASLQEISKVVPRWFGINLEIDNPAINDRRFTGVIDRKKPVAVFLDDLKAIAKIESWFDREGNLHLK</sequence>
<accession>A0A4Q7MPW8</accession>
<dbReference type="PANTHER" id="PTHR30273:SF2">
    <property type="entry name" value="PROTEIN FECR"/>
    <property type="match status" value="1"/>
</dbReference>
<keyword evidence="1" id="KW-0812">Transmembrane</keyword>
<dbReference type="InterPro" id="IPR006860">
    <property type="entry name" value="FecR"/>
</dbReference>
<organism evidence="4 5">
    <name type="scientific">Pseudobacter ginsenosidimutans</name>
    <dbReference type="NCBI Taxonomy" id="661488"/>
    <lineage>
        <taxon>Bacteria</taxon>
        <taxon>Pseudomonadati</taxon>
        <taxon>Bacteroidota</taxon>
        <taxon>Chitinophagia</taxon>
        <taxon>Chitinophagales</taxon>
        <taxon>Chitinophagaceae</taxon>
        <taxon>Pseudobacter</taxon>
    </lineage>
</organism>
<evidence type="ECO:0000256" key="1">
    <source>
        <dbReference type="SAM" id="Phobius"/>
    </source>
</evidence>
<dbReference type="InterPro" id="IPR032508">
    <property type="entry name" value="FecR_C"/>
</dbReference>
<protein>
    <submittedName>
        <fullName evidence="4">FecR family protein</fullName>
    </submittedName>
</protein>
<dbReference type="PIRSF" id="PIRSF018266">
    <property type="entry name" value="FecR"/>
    <property type="match status" value="1"/>
</dbReference>